<sequence>MGKNTRLLLRPPIPPKKDDPYREGNSPVLFNKQGLNLCDFQSDLEEASSILDTSSLRLTNAERLSTLEILRDMEITLEFMQEMHNQIKARYAGRYYYPPPGKEDMISTFFASVPNVWEDTGTPNRGLEPLHGDHVVPRKLAAANDALRSHRISTLNLLLDITYGPCVVSYRPHLW</sequence>
<keyword evidence="2" id="KW-0934">Plastid</keyword>
<dbReference type="RefSeq" id="YP_003795265.1">
    <property type="nucleotide sequence ID" value="NC_014340.2"/>
</dbReference>
<evidence type="ECO:0000256" key="1">
    <source>
        <dbReference type="SAM" id="MobiDB-lite"/>
    </source>
</evidence>
<accession>D9IXH9</accession>
<gene>
    <name evidence="2" type="primary">orf175</name>
</gene>
<name>D9IXH9_9ALVE</name>
<feature type="compositionally biased region" description="Low complexity" evidence="1">
    <location>
        <begin position="1"/>
        <end position="10"/>
    </location>
</feature>
<geneLocation type="chloroplast" evidence="2"/>
<reference evidence="2" key="1">
    <citation type="journal article" date="2010" name="Proc. Natl. Acad. Sci. U.S.A.">
        <title>A common red algal origin of the apicomplexan, dinoflagellate, and heterokont plastids.</title>
        <authorList>
            <person name="Janouskovec J."/>
            <person name="Horak A."/>
            <person name="Obornik M."/>
            <person name="Lukes J."/>
            <person name="Keeling P.J."/>
        </authorList>
    </citation>
    <scope>NUCLEOTIDE SEQUENCE</scope>
    <source>
        <strain evidence="2">CCMP2878</strain>
    </source>
</reference>
<proteinExistence type="predicted"/>
<reference evidence="2" key="2">
    <citation type="submission" date="2013-03" db="EMBL/GenBank/DDBJ databases">
        <title>Split photosystem protein, linear topology, and growth of structural complexity in the recombination-driven plastid genome of Chromera velia.</title>
        <authorList>
            <person name="Janouskovec J."/>
            <person name="Sobotka R."/>
            <person name="Lai D.-H."/>
            <person name="Flegontov P."/>
            <person name="Konik P."/>
            <person name="Komenda J."/>
            <person name="Ali S."/>
            <person name="Prasil O."/>
            <person name="Pain A."/>
            <person name="Obornik M."/>
            <person name="Lukes J."/>
            <person name="Keeling P.J."/>
        </authorList>
    </citation>
    <scope>NUCLEOTIDE SEQUENCE</scope>
    <source>
        <strain evidence="2">CCMP2878</strain>
    </source>
</reference>
<keyword evidence="2" id="KW-0150">Chloroplast</keyword>
<protein>
    <submittedName>
        <fullName evidence="2">Uncharacterized protein</fullName>
    </submittedName>
</protein>
<feature type="region of interest" description="Disordered" evidence="1">
    <location>
        <begin position="1"/>
        <end position="25"/>
    </location>
</feature>
<dbReference type="GeneID" id="9480892"/>
<evidence type="ECO:0000313" key="2">
    <source>
        <dbReference type="EMBL" id="ADJ66507.1"/>
    </source>
</evidence>
<organism evidence="2">
    <name type="scientific">Chromera velia</name>
    <dbReference type="NCBI Taxonomy" id="505693"/>
    <lineage>
        <taxon>Eukaryota</taxon>
        <taxon>Sar</taxon>
        <taxon>Alveolata</taxon>
        <taxon>Colpodellida</taxon>
        <taxon>Chromeraceae</taxon>
        <taxon>Chromera</taxon>
    </lineage>
</organism>
<dbReference type="EMBL" id="HM222967">
    <property type="protein sequence ID" value="ADJ66507.1"/>
    <property type="molecule type" value="Genomic_DNA"/>
</dbReference>
<dbReference type="AlphaFoldDB" id="D9IXH9"/>